<evidence type="ECO:0000256" key="4">
    <source>
        <dbReference type="ARBA" id="ARBA00022692"/>
    </source>
</evidence>
<dbReference type="SMART" id="SM00473">
    <property type="entry name" value="PAN_AP"/>
    <property type="match status" value="1"/>
</dbReference>
<dbReference type="InterPro" id="IPR003609">
    <property type="entry name" value="Pan_app"/>
</dbReference>
<dbReference type="SUPFAM" id="SSF51110">
    <property type="entry name" value="alpha-D-mannose-specific plant lectins"/>
    <property type="match status" value="1"/>
</dbReference>
<dbReference type="InterPro" id="IPR021820">
    <property type="entry name" value="S-locus_recpt_kinase_C"/>
</dbReference>
<evidence type="ECO:0000256" key="7">
    <source>
        <dbReference type="ARBA" id="ARBA00022777"/>
    </source>
</evidence>
<dbReference type="PIRSF" id="PIRSF000641">
    <property type="entry name" value="SRK"/>
    <property type="match status" value="1"/>
</dbReference>
<dbReference type="InterPro" id="IPR001245">
    <property type="entry name" value="Ser-Thr/Tyr_kinase_cat_dom"/>
</dbReference>
<dbReference type="InterPro" id="IPR000858">
    <property type="entry name" value="S_locus_glycoprot_dom"/>
</dbReference>
<evidence type="ECO:0000256" key="15">
    <source>
        <dbReference type="SAM" id="Phobius"/>
    </source>
</evidence>
<evidence type="ECO:0000256" key="14">
    <source>
        <dbReference type="SAM" id="MobiDB-lite"/>
    </source>
</evidence>
<evidence type="ECO:0000259" key="18">
    <source>
        <dbReference type="PROSITE" id="PS50948"/>
    </source>
</evidence>
<feature type="compositionally biased region" description="Polar residues" evidence="14">
    <location>
        <begin position="709"/>
        <end position="719"/>
    </location>
</feature>
<keyword evidence="9 15" id="KW-1133">Transmembrane helix</keyword>
<dbReference type="InterPro" id="IPR011009">
    <property type="entry name" value="Kinase-like_dom_sf"/>
</dbReference>
<keyword evidence="3 13" id="KW-0808">Transferase</keyword>
<comment type="catalytic activity">
    <reaction evidence="13">
        <text>L-threonyl-[protein] + ATP = O-phospho-L-threonyl-[protein] + ADP + H(+)</text>
        <dbReference type="Rhea" id="RHEA:46608"/>
        <dbReference type="Rhea" id="RHEA-COMP:11060"/>
        <dbReference type="Rhea" id="RHEA-COMP:11605"/>
        <dbReference type="ChEBI" id="CHEBI:15378"/>
        <dbReference type="ChEBI" id="CHEBI:30013"/>
        <dbReference type="ChEBI" id="CHEBI:30616"/>
        <dbReference type="ChEBI" id="CHEBI:61977"/>
        <dbReference type="ChEBI" id="CHEBI:456216"/>
        <dbReference type="EC" id="2.7.11.1"/>
    </reaction>
</comment>
<dbReference type="EC" id="2.7.11.1" evidence="13"/>
<dbReference type="InterPro" id="IPR036426">
    <property type="entry name" value="Bulb-type_lectin_dom_sf"/>
</dbReference>
<reference evidence="19" key="1">
    <citation type="journal article" date="2016" name="Nat. Genet.">
        <title>A high-quality carrot genome assembly provides new insights into carotenoid accumulation and asterid genome evolution.</title>
        <authorList>
            <person name="Iorizzo M."/>
            <person name="Ellison S."/>
            <person name="Senalik D."/>
            <person name="Zeng P."/>
            <person name="Satapoomin P."/>
            <person name="Huang J."/>
            <person name="Bowman M."/>
            <person name="Iovene M."/>
            <person name="Sanseverino W."/>
            <person name="Cavagnaro P."/>
            <person name="Yildiz M."/>
            <person name="Macko-Podgorni A."/>
            <person name="Moranska E."/>
            <person name="Grzebelus E."/>
            <person name="Grzebelus D."/>
            <person name="Ashrafi H."/>
            <person name="Zheng Z."/>
            <person name="Cheng S."/>
            <person name="Spooner D."/>
            <person name="Van Deynze A."/>
            <person name="Simon P."/>
        </authorList>
    </citation>
    <scope>NUCLEOTIDE SEQUENCE</scope>
    <source>
        <tissue evidence="19">Leaf</tissue>
    </source>
</reference>
<comment type="subcellular location">
    <subcellularLocation>
        <location evidence="1">Membrane</location>
        <topology evidence="1">Single-pass type I membrane protein</topology>
    </subcellularLocation>
</comment>
<dbReference type="Pfam" id="PF01453">
    <property type="entry name" value="B_lectin"/>
    <property type="match status" value="1"/>
</dbReference>
<feature type="transmembrane region" description="Helical" evidence="15">
    <location>
        <begin position="455"/>
        <end position="477"/>
    </location>
</feature>
<dbReference type="PANTHER" id="PTHR32444:SF235">
    <property type="entry name" value="OS01G0783900 PROTEIN"/>
    <property type="match status" value="1"/>
</dbReference>
<keyword evidence="10 15" id="KW-0472">Membrane</keyword>
<dbReference type="Pfam" id="PF11883">
    <property type="entry name" value="DUF3403"/>
    <property type="match status" value="1"/>
</dbReference>
<gene>
    <name evidence="19" type="ORF">DCAR_0104107</name>
</gene>
<keyword evidence="7 13" id="KW-0418">Kinase</keyword>
<keyword evidence="4 15" id="KW-0812">Transmembrane</keyword>
<evidence type="ECO:0000256" key="5">
    <source>
        <dbReference type="ARBA" id="ARBA00022729"/>
    </source>
</evidence>
<evidence type="ECO:0000256" key="1">
    <source>
        <dbReference type="ARBA" id="ARBA00004479"/>
    </source>
</evidence>
<feature type="region of interest" description="Disordered" evidence="14">
    <location>
        <begin position="672"/>
        <end position="719"/>
    </location>
</feature>
<sequence length="719" mass="80074">MNEAMVMISCTSCIFFLFSGFVFFITFISVADAADTLTGNQALVDDGKSSIESSGGVFELGFFSPGKSTNRYVGIWYKKISIRTVIWTANRQAPILDSNSGVLRIRNARLEISDGADVIWSSNSSSSDSNNASVIVQLLDSGNLVISNGNASRFIWQSFDFPNDNLLQGMKIGWDLERGLERSLVSWKSTDDPSVGDFTQRVSRIGYPQMLVSKHSVVQFRFGPFDGIQFSGVTYTRQELDFQLSLVRDDREIYSSFGINGNSDPVVRYMLLSDGSIQVLSWDDESKKWEDYLSVQRDACDQYAVCGAYGNCNNTKLRDEADCGCLGGYVPKSPEKWKLSDWSDGCVPRTQFDCRNGTDIFVEYSAMKLPDTRTAWFNQTMGLVDCKKECLKNCSCTAYSNIDIRQGGTGCLLWFNELLDIRDFKDTGLKFYVRTSSLNTEANRSSTEKKGGSSIVIIIAVLVVVAVLLVLIVIFLCRRRNIRRRKRRRRGRLALNPQTETGNDNESKDLELPLFDFQTIANATNNFSLNNKLGEGGFGPKISDFGLARTFGGNETGVNTAKVVGTYGYMSPEYAIDGFFSVKSDAYSFGVVVLEIVSGNKIRGFYNADNNLNLLGQAWKVYKEGNILDLVDEAFKESCNNSEVSRAVQIGLLCVQPYPKDRPNMRFVVSMLGNDNELPQPKQQPGVFHDRRMQDSDTSSSMQGSSTSNELSITVLNPR</sequence>
<dbReference type="PROSITE" id="PS50011">
    <property type="entry name" value="PROTEIN_KINASE_DOM"/>
    <property type="match status" value="1"/>
</dbReference>
<dbReference type="Pfam" id="PF00954">
    <property type="entry name" value="S_locus_glycop"/>
    <property type="match status" value="1"/>
</dbReference>
<dbReference type="PROSITE" id="PS50927">
    <property type="entry name" value="BULB_LECTIN"/>
    <property type="match status" value="1"/>
</dbReference>
<comment type="catalytic activity">
    <reaction evidence="13">
        <text>L-seryl-[protein] + ATP = O-phospho-L-seryl-[protein] + ADP + H(+)</text>
        <dbReference type="Rhea" id="RHEA:17989"/>
        <dbReference type="Rhea" id="RHEA-COMP:9863"/>
        <dbReference type="Rhea" id="RHEA-COMP:11604"/>
        <dbReference type="ChEBI" id="CHEBI:15378"/>
        <dbReference type="ChEBI" id="CHEBI:29999"/>
        <dbReference type="ChEBI" id="CHEBI:30616"/>
        <dbReference type="ChEBI" id="CHEBI:83421"/>
        <dbReference type="ChEBI" id="CHEBI:456216"/>
        <dbReference type="EC" id="2.7.11.1"/>
    </reaction>
</comment>
<protein>
    <recommendedName>
        <fullName evidence="13">Receptor-like serine/threonine-protein kinase</fullName>
        <ecNumber evidence="13">2.7.11.1</ecNumber>
    </recommendedName>
</protein>
<evidence type="ECO:0000256" key="10">
    <source>
        <dbReference type="ARBA" id="ARBA00023136"/>
    </source>
</evidence>
<dbReference type="SUPFAM" id="SSF56112">
    <property type="entry name" value="Protein kinase-like (PK-like)"/>
    <property type="match status" value="1"/>
</dbReference>
<dbReference type="CDD" id="cd00028">
    <property type="entry name" value="B_lectin"/>
    <property type="match status" value="1"/>
</dbReference>
<evidence type="ECO:0000256" key="11">
    <source>
        <dbReference type="ARBA" id="ARBA00023157"/>
    </source>
</evidence>
<evidence type="ECO:0000256" key="6">
    <source>
        <dbReference type="ARBA" id="ARBA00022741"/>
    </source>
</evidence>
<dbReference type="GO" id="GO:0004674">
    <property type="term" value="F:protein serine/threonine kinase activity"/>
    <property type="evidence" value="ECO:0007669"/>
    <property type="project" value="UniProtKB-KW"/>
</dbReference>
<proteinExistence type="inferred from homology"/>
<organism evidence="19 20">
    <name type="scientific">Daucus carota subsp. sativus</name>
    <name type="common">Carrot</name>
    <dbReference type="NCBI Taxonomy" id="79200"/>
    <lineage>
        <taxon>Eukaryota</taxon>
        <taxon>Viridiplantae</taxon>
        <taxon>Streptophyta</taxon>
        <taxon>Embryophyta</taxon>
        <taxon>Tracheophyta</taxon>
        <taxon>Spermatophyta</taxon>
        <taxon>Magnoliopsida</taxon>
        <taxon>eudicotyledons</taxon>
        <taxon>Gunneridae</taxon>
        <taxon>Pentapetalae</taxon>
        <taxon>asterids</taxon>
        <taxon>campanulids</taxon>
        <taxon>Apiales</taxon>
        <taxon>Apiaceae</taxon>
        <taxon>Apioideae</taxon>
        <taxon>Scandiceae</taxon>
        <taxon>Daucinae</taxon>
        <taxon>Daucus</taxon>
        <taxon>Daucus sect. Daucus</taxon>
    </lineage>
</organism>
<evidence type="ECO:0000313" key="19">
    <source>
        <dbReference type="EMBL" id="WOG84922.1"/>
    </source>
</evidence>
<dbReference type="GO" id="GO:0048544">
    <property type="term" value="P:recognition of pollen"/>
    <property type="evidence" value="ECO:0007669"/>
    <property type="project" value="InterPro"/>
</dbReference>
<accession>A0AAF0W7Z4</accession>
<evidence type="ECO:0000256" key="2">
    <source>
        <dbReference type="ARBA" id="ARBA00022527"/>
    </source>
</evidence>
<dbReference type="PANTHER" id="PTHR32444">
    <property type="entry name" value="BULB-TYPE LECTIN DOMAIN-CONTAINING PROTEIN"/>
    <property type="match status" value="1"/>
</dbReference>
<evidence type="ECO:0000259" key="17">
    <source>
        <dbReference type="PROSITE" id="PS50927"/>
    </source>
</evidence>
<evidence type="ECO:0000259" key="16">
    <source>
        <dbReference type="PROSITE" id="PS50011"/>
    </source>
</evidence>
<dbReference type="EMBL" id="CP093343">
    <property type="protein sequence ID" value="WOG84922.1"/>
    <property type="molecule type" value="Genomic_DNA"/>
</dbReference>
<keyword evidence="8 13" id="KW-0067">ATP-binding</keyword>
<reference evidence="19" key="2">
    <citation type="submission" date="2022-03" db="EMBL/GenBank/DDBJ databases">
        <title>Draft title - Genomic analysis of global carrot germplasm unveils the trajectory of domestication and the origin of high carotenoid orange carrot.</title>
        <authorList>
            <person name="Iorizzo M."/>
            <person name="Ellison S."/>
            <person name="Senalik D."/>
            <person name="Macko-Podgorni A."/>
            <person name="Grzebelus D."/>
            <person name="Bostan H."/>
            <person name="Rolling W."/>
            <person name="Curaba J."/>
            <person name="Simon P."/>
        </authorList>
    </citation>
    <scope>NUCLEOTIDE SEQUENCE</scope>
    <source>
        <tissue evidence="19">Leaf</tissue>
    </source>
</reference>
<comment type="similarity">
    <text evidence="13">Belongs to the protein kinase superfamily. Ser/Thr protein kinase family.</text>
</comment>
<dbReference type="GO" id="GO:0005524">
    <property type="term" value="F:ATP binding"/>
    <property type="evidence" value="ECO:0007669"/>
    <property type="project" value="UniProtKB-KW"/>
</dbReference>
<dbReference type="Gene3D" id="2.90.10.10">
    <property type="entry name" value="Bulb-type lectin domain"/>
    <property type="match status" value="1"/>
</dbReference>
<dbReference type="FunFam" id="2.90.10.10:FF:000005">
    <property type="entry name" value="G-type lectin S-receptor-like serine/threonine-protein kinase"/>
    <property type="match status" value="1"/>
</dbReference>
<dbReference type="CDD" id="cd01098">
    <property type="entry name" value="PAN_AP_plant"/>
    <property type="match status" value="1"/>
</dbReference>
<dbReference type="PROSITE" id="PS50948">
    <property type="entry name" value="PAN"/>
    <property type="match status" value="1"/>
</dbReference>
<keyword evidence="11" id="KW-1015">Disulfide bond</keyword>
<keyword evidence="2 13" id="KW-0723">Serine/threonine-protein kinase</keyword>
<dbReference type="GO" id="GO:0004713">
    <property type="term" value="F:protein tyrosine kinase activity"/>
    <property type="evidence" value="ECO:0007669"/>
    <property type="project" value="InterPro"/>
</dbReference>
<dbReference type="Pfam" id="PF08276">
    <property type="entry name" value="PAN_2"/>
    <property type="match status" value="1"/>
</dbReference>
<dbReference type="Gene3D" id="3.50.4.10">
    <property type="entry name" value="Hepatocyte Growth Factor"/>
    <property type="match status" value="1"/>
</dbReference>
<keyword evidence="6 13" id="KW-0547">Nucleotide-binding</keyword>
<evidence type="ECO:0000256" key="13">
    <source>
        <dbReference type="PIRNR" id="PIRNR000641"/>
    </source>
</evidence>
<keyword evidence="20" id="KW-1185">Reference proteome</keyword>
<keyword evidence="12" id="KW-0325">Glycoprotein</keyword>
<evidence type="ECO:0000313" key="20">
    <source>
        <dbReference type="Proteomes" id="UP000077755"/>
    </source>
</evidence>
<dbReference type="Gene3D" id="1.10.510.10">
    <property type="entry name" value="Transferase(Phosphotransferase) domain 1"/>
    <property type="match status" value="1"/>
</dbReference>
<dbReference type="AlphaFoldDB" id="A0AAF0W7Z4"/>
<dbReference type="Pfam" id="PF07714">
    <property type="entry name" value="PK_Tyr_Ser-Thr"/>
    <property type="match status" value="1"/>
</dbReference>
<dbReference type="FunFam" id="1.10.510.10:FF:001722">
    <property type="entry name" value="G-type lectin S-receptor-like serine/threonine-protein kinase B120"/>
    <property type="match status" value="1"/>
</dbReference>
<dbReference type="InterPro" id="IPR000719">
    <property type="entry name" value="Prot_kinase_dom"/>
</dbReference>
<dbReference type="SMART" id="SM00108">
    <property type="entry name" value="B_lectin"/>
    <property type="match status" value="1"/>
</dbReference>
<feature type="domain" description="Apple" evidence="18">
    <location>
        <begin position="354"/>
        <end position="436"/>
    </location>
</feature>
<name>A0AAF0W7Z4_DAUCS</name>
<dbReference type="InterPro" id="IPR001480">
    <property type="entry name" value="Bulb-type_lectin_dom"/>
</dbReference>
<feature type="domain" description="Bulb-type lectin" evidence="17">
    <location>
        <begin position="28"/>
        <end position="159"/>
    </location>
</feature>
<dbReference type="GO" id="GO:0016020">
    <property type="term" value="C:membrane"/>
    <property type="evidence" value="ECO:0007669"/>
    <property type="project" value="UniProtKB-SubCell"/>
</dbReference>
<dbReference type="InterPro" id="IPR020635">
    <property type="entry name" value="Tyr_kinase_cat_dom"/>
</dbReference>
<dbReference type="SMART" id="SM00219">
    <property type="entry name" value="TyrKc"/>
    <property type="match status" value="1"/>
</dbReference>
<feature type="domain" description="Protein kinase" evidence="16">
    <location>
        <begin position="398"/>
        <end position="678"/>
    </location>
</feature>
<evidence type="ECO:0000256" key="9">
    <source>
        <dbReference type="ARBA" id="ARBA00022989"/>
    </source>
</evidence>
<dbReference type="Proteomes" id="UP000077755">
    <property type="component" value="Chromosome 1"/>
</dbReference>
<keyword evidence="5" id="KW-0732">Signal</keyword>
<feature type="compositionally biased region" description="Low complexity" evidence="14">
    <location>
        <begin position="696"/>
        <end position="708"/>
    </location>
</feature>
<dbReference type="InterPro" id="IPR024171">
    <property type="entry name" value="SRK-like_kinase"/>
</dbReference>
<evidence type="ECO:0000256" key="12">
    <source>
        <dbReference type="ARBA" id="ARBA00023180"/>
    </source>
</evidence>
<evidence type="ECO:0000256" key="3">
    <source>
        <dbReference type="ARBA" id="ARBA00022679"/>
    </source>
</evidence>
<evidence type="ECO:0000256" key="8">
    <source>
        <dbReference type="ARBA" id="ARBA00022840"/>
    </source>
</evidence>